<keyword evidence="1" id="KW-0732">Signal</keyword>
<protein>
    <submittedName>
        <fullName evidence="3">Uncharacterized protein</fullName>
    </submittedName>
</protein>
<proteinExistence type="predicted"/>
<comment type="caution">
    <text evidence="3">The sequence shown here is derived from an EMBL/GenBank/DDBJ whole genome shotgun (WGS) entry which is preliminary data.</text>
</comment>
<feature type="non-terminal residue" evidence="3">
    <location>
        <position position="131"/>
    </location>
</feature>
<feature type="chain" id="PRO_5044714713" evidence="1">
    <location>
        <begin position="19"/>
        <end position="131"/>
    </location>
</feature>
<feature type="non-terminal residue" evidence="3">
    <location>
        <position position="1"/>
    </location>
</feature>
<dbReference type="EMBL" id="BTSX01000007">
    <property type="protein sequence ID" value="GMT08083.1"/>
    <property type="molecule type" value="Genomic_DNA"/>
</dbReference>
<sequence length="131" mass="14904">SKMRSLLVLFVVVGLSLEAIPCDIDVKLSSKTEKKFRVDFVVPSLKVKADNIIFDGIDQNKKISVKGDDCDSAQWIIQSFKLNNETNEWEHVRNVSAKFFGNGYIKFIFNDDLAPTLKDKIGVWSTEGNFW</sequence>
<organism evidence="3 4">
    <name type="scientific">Pristionchus entomophagus</name>
    <dbReference type="NCBI Taxonomy" id="358040"/>
    <lineage>
        <taxon>Eukaryota</taxon>
        <taxon>Metazoa</taxon>
        <taxon>Ecdysozoa</taxon>
        <taxon>Nematoda</taxon>
        <taxon>Chromadorea</taxon>
        <taxon>Rhabditida</taxon>
        <taxon>Rhabditina</taxon>
        <taxon>Diplogasteromorpha</taxon>
        <taxon>Diplogasteroidea</taxon>
        <taxon>Neodiplogasteridae</taxon>
        <taxon>Pristionchus</taxon>
    </lineage>
</organism>
<evidence type="ECO:0000313" key="3">
    <source>
        <dbReference type="EMBL" id="GMT08083.1"/>
    </source>
</evidence>
<reference evidence="3" key="1">
    <citation type="submission" date="2023-10" db="EMBL/GenBank/DDBJ databases">
        <title>Genome assembly of Pristionchus species.</title>
        <authorList>
            <person name="Yoshida K."/>
            <person name="Sommer R.J."/>
        </authorList>
    </citation>
    <scope>NUCLEOTIDE SEQUENCE</scope>
    <source>
        <strain evidence="3">RS0144</strain>
    </source>
</reference>
<evidence type="ECO:0000313" key="2">
    <source>
        <dbReference type="EMBL" id="GMT06524.1"/>
    </source>
</evidence>
<dbReference type="AlphaFoldDB" id="A0AAV5UP26"/>
<dbReference type="Proteomes" id="UP001432027">
    <property type="component" value="Unassembled WGS sequence"/>
</dbReference>
<evidence type="ECO:0000256" key="1">
    <source>
        <dbReference type="SAM" id="SignalP"/>
    </source>
</evidence>
<feature type="signal peptide" evidence="1">
    <location>
        <begin position="1"/>
        <end position="18"/>
    </location>
</feature>
<accession>A0AAV5UP26</accession>
<gene>
    <name evidence="2" type="ORF">PENTCL1PPCAC_28698</name>
    <name evidence="3" type="ORF">PENTCL1PPCAC_30257</name>
</gene>
<name>A0AAV5UP26_9BILA</name>
<keyword evidence="4" id="KW-1185">Reference proteome</keyword>
<dbReference type="EMBL" id="BTSX01000006">
    <property type="protein sequence ID" value="GMT06524.1"/>
    <property type="molecule type" value="Genomic_DNA"/>
</dbReference>
<evidence type="ECO:0000313" key="4">
    <source>
        <dbReference type="Proteomes" id="UP001432027"/>
    </source>
</evidence>